<dbReference type="KEGG" id="tva:4764369"/>
<dbReference type="VEuPathDB" id="TrichDB:TVAGG3_0005510"/>
<dbReference type="PROSITE" id="PS00092">
    <property type="entry name" value="N6_MTASE"/>
    <property type="match status" value="1"/>
</dbReference>
<dbReference type="PROSITE" id="PS00107">
    <property type="entry name" value="PROTEIN_KINASE_ATP"/>
    <property type="match status" value="1"/>
</dbReference>
<evidence type="ECO:0000259" key="12">
    <source>
        <dbReference type="PROSITE" id="PS51285"/>
    </source>
</evidence>
<dbReference type="Pfam" id="PF00169">
    <property type="entry name" value="PH"/>
    <property type="match status" value="1"/>
</dbReference>
<protein>
    <submittedName>
        <fullName evidence="13">AGC family protein kinase</fullName>
    </submittedName>
</protein>
<dbReference type="PROSITE" id="PS00108">
    <property type="entry name" value="PROTEIN_KINASE_ST"/>
    <property type="match status" value="1"/>
</dbReference>
<evidence type="ECO:0000256" key="2">
    <source>
        <dbReference type="ARBA" id="ARBA00022527"/>
    </source>
</evidence>
<dbReference type="SMART" id="SM00220">
    <property type="entry name" value="S_TKc"/>
    <property type="match status" value="1"/>
</dbReference>
<dbReference type="PROSITE" id="PS51285">
    <property type="entry name" value="AGC_KINASE_CTER"/>
    <property type="match status" value="1"/>
</dbReference>
<proteinExistence type="inferred from homology"/>
<dbReference type="InterPro" id="IPR002052">
    <property type="entry name" value="DNA_methylase_N6_adenine_CS"/>
</dbReference>
<evidence type="ECO:0000256" key="5">
    <source>
        <dbReference type="ARBA" id="ARBA00022741"/>
    </source>
</evidence>
<dbReference type="InterPro" id="IPR011993">
    <property type="entry name" value="PH-like_dom_sf"/>
</dbReference>
<evidence type="ECO:0000256" key="3">
    <source>
        <dbReference type="ARBA" id="ARBA00022553"/>
    </source>
</evidence>
<dbReference type="SMART" id="SM00233">
    <property type="entry name" value="PH"/>
    <property type="match status" value="1"/>
</dbReference>
<dbReference type="RefSeq" id="XP_001318707.1">
    <property type="nucleotide sequence ID" value="XM_001318672.1"/>
</dbReference>
<dbReference type="Gene3D" id="2.30.29.30">
    <property type="entry name" value="Pleckstrin-homology domain (PH domain)/Phosphotyrosine-binding domain (PTB)"/>
    <property type="match status" value="1"/>
</dbReference>
<dbReference type="InterPro" id="IPR017441">
    <property type="entry name" value="Protein_kinase_ATP_BS"/>
</dbReference>
<gene>
    <name evidence="13" type="ORF">TVAG_257220</name>
</gene>
<evidence type="ECO:0000313" key="14">
    <source>
        <dbReference type="Proteomes" id="UP000001542"/>
    </source>
</evidence>
<dbReference type="VEuPathDB" id="TrichDB:TVAG_257220"/>
<dbReference type="GO" id="GO:0004674">
    <property type="term" value="F:protein serine/threonine kinase activity"/>
    <property type="evidence" value="ECO:0000318"/>
    <property type="project" value="GO_Central"/>
</dbReference>
<feature type="domain" description="PH" evidence="10">
    <location>
        <begin position="11"/>
        <end position="105"/>
    </location>
</feature>
<evidence type="ECO:0000313" key="13">
    <source>
        <dbReference type="EMBL" id="EAY06484.1"/>
    </source>
</evidence>
<dbReference type="Pfam" id="PF00069">
    <property type="entry name" value="Pkinase"/>
    <property type="match status" value="1"/>
</dbReference>
<evidence type="ECO:0000256" key="7">
    <source>
        <dbReference type="ARBA" id="ARBA00022840"/>
    </source>
</evidence>
<keyword evidence="4" id="KW-0808">Transferase</keyword>
<reference evidence="13" key="2">
    <citation type="journal article" date="2007" name="Science">
        <title>Draft genome sequence of the sexually transmitted pathogen Trichomonas vaginalis.</title>
        <authorList>
            <person name="Carlton J.M."/>
            <person name="Hirt R.P."/>
            <person name="Silva J.C."/>
            <person name="Delcher A.L."/>
            <person name="Schatz M."/>
            <person name="Zhao Q."/>
            <person name="Wortman J.R."/>
            <person name="Bidwell S.L."/>
            <person name="Alsmark U.C.M."/>
            <person name="Besteiro S."/>
            <person name="Sicheritz-Ponten T."/>
            <person name="Noel C.J."/>
            <person name="Dacks J.B."/>
            <person name="Foster P.G."/>
            <person name="Simillion C."/>
            <person name="Van de Peer Y."/>
            <person name="Miranda-Saavedra D."/>
            <person name="Barton G.J."/>
            <person name="Westrop G.D."/>
            <person name="Mueller S."/>
            <person name="Dessi D."/>
            <person name="Fiori P.L."/>
            <person name="Ren Q."/>
            <person name="Paulsen I."/>
            <person name="Zhang H."/>
            <person name="Bastida-Corcuera F.D."/>
            <person name="Simoes-Barbosa A."/>
            <person name="Brown M.T."/>
            <person name="Hayes R.D."/>
            <person name="Mukherjee M."/>
            <person name="Okumura C.Y."/>
            <person name="Schneider R."/>
            <person name="Smith A.J."/>
            <person name="Vanacova S."/>
            <person name="Villalvazo M."/>
            <person name="Haas B.J."/>
            <person name="Pertea M."/>
            <person name="Feldblyum T.V."/>
            <person name="Utterback T.R."/>
            <person name="Shu C.L."/>
            <person name="Osoegawa K."/>
            <person name="de Jong P.J."/>
            <person name="Hrdy I."/>
            <person name="Horvathova L."/>
            <person name="Zubacova Z."/>
            <person name="Dolezal P."/>
            <person name="Malik S.B."/>
            <person name="Logsdon J.M. Jr."/>
            <person name="Henze K."/>
            <person name="Gupta A."/>
            <person name="Wang C.C."/>
            <person name="Dunne R.L."/>
            <person name="Upcroft J.A."/>
            <person name="Upcroft P."/>
            <person name="White O."/>
            <person name="Salzberg S.L."/>
            <person name="Tang P."/>
            <person name="Chiu C.-H."/>
            <person name="Lee Y.-S."/>
            <person name="Embley T.M."/>
            <person name="Coombs G.H."/>
            <person name="Mottram J.C."/>
            <person name="Tachezy J."/>
            <person name="Fraser-Liggett C.M."/>
            <person name="Johnson P.J."/>
        </authorList>
    </citation>
    <scope>NUCLEOTIDE SEQUENCE [LARGE SCALE GENOMIC DNA]</scope>
    <source>
        <strain evidence="13">G3</strain>
    </source>
</reference>
<dbReference type="OrthoDB" id="63267at2759"/>
<dbReference type="GO" id="GO:0032259">
    <property type="term" value="P:methylation"/>
    <property type="evidence" value="ECO:0007669"/>
    <property type="project" value="InterPro"/>
</dbReference>
<evidence type="ECO:0000256" key="8">
    <source>
        <dbReference type="PROSITE-ProRule" id="PRU10141"/>
    </source>
</evidence>
<dbReference type="SUPFAM" id="SSF50729">
    <property type="entry name" value="PH domain-like"/>
    <property type="match status" value="1"/>
</dbReference>
<dbReference type="PANTHER" id="PTHR24351">
    <property type="entry name" value="RIBOSOMAL PROTEIN S6 KINASE"/>
    <property type="match status" value="1"/>
</dbReference>
<dbReference type="FunFam" id="3.30.200.20:FF:000628">
    <property type="entry name" value="AGC family protein kinase"/>
    <property type="match status" value="1"/>
</dbReference>
<feature type="domain" description="AGC-kinase C-terminal" evidence="12">
    <location>
        <begin position="367"/>
        <end position="435"/>
    </location>
</feature>
<dbReference type="eggNOG" id="KOG0694">
    <property type="taxonomic scope" value="Eukaryota"/>
</dbReference>
<dbReference type="OMA" id="PYITNEN"/>
<evidence type="ECO:0000256" key="9">
    <source>
        <dbReference type="RuleBase" id="RU000304"/>
    </source>
</evidence>
<dbReference type="AlphaFoldDB" id="A2ELF7"/>
<accession>A2ELF7</accession>
<dbReference type="CDD" id="cd05123">
    <property type="entry name" value="STKc_AGC"/>
    <property type="match status" value="1"/>
</dbReference>
<dbReference type="Gene3D" id="1.10.510.10">
    <property type="entry name" value="Transferase(Phosphotransferase) domain 1"/>
    <property type="match status" value="1"/>
</dbReference>
<dbReference type="SUPFAM" id="SSF56112">
    <property type="entry name" value="Protein kinase-like (PK-like)"/>
    <property type="match status" value="1"/>
</dbReference>
<evidence type="ECO:0000259" key="10">
    <source>
        <dbReference type="PROSITE" id="PS50003"/>
    </source>
</evidence>
<dbReference type="InParanoid" id="A2ELF7"/>
<feature type="domain" description="Protein kinase" evidence="11">
    <location>
        <begin position="115"/>
        <end position="366"/>
    </location>
</feature>
<name>A2ELF7_TRIV3</name>
<dbReference type="SMART" id="SM00133">
    <property type="entry name" value="S_TK_X"/>
    <property type="match status" value="1"/>
</dbReference>
<reference evidence="13" key="1">
    <citation type="submission" date="2006-10" db="EMBL/GenBank/DDBJ databases">
        <authorList>
            <person name="Amadeo P."/>
            <person name="Zhao Q."/>
            <person name="Wortman J."/>
            <person name="Fraser-Liggett C."/>
            <person name="Carlton J."/>
        </authorList>
    </citation>
    <scope>NUCLEOTIDE SEQUENCE</scope>
    <source>
        <strain evidence="13">G3</strain>
    </source>
</reference>
<dbReference type="PROSITE" id="PS50003">
    <property type="entry name" value="PH_DOMAIN"/>
    <property type="match status" value="1"/>
</dbReference>
<dbReference type="GO" id="GO:0035556">
    <property type="term" value="P:intracellular signal transduction"/>
    <property type="evidence" value="ECO:0000318"/>
    <property type="project" value="GO_Central"/>
</dbReference>
<dbReference type="GO" id="GO:0005524">
    <property type="term" value="F:ATP binding"/>
    <property type="evidence" value="ECO:0007669"/>
    <property type="project" value="UniProtKB-UniRule"/>
</dbReference>
<dbReference type="STRING" id="5722.A2ELF7"/>
<dbReference type="InterPro" id="IPR045270">
    <property type="entry name" value="STKc_AGC"/>
</dbReference>
<keyword evidence="7 8" id="KW-0067">ATP-binding</keyword>
<dbReference type="FunFam" id="1.10.510.10:FF:000008">
    <property type="entry name" value="Non-specific serine/threonine protein kinase"/>
    <property type="match status" value="1"/>
</dbReference>
<organism evidence="13 14">
    <name type="scientific">Trichomonas vaginalis (strain ATCC PRA-98 / G3)</name>
    <dbReference type="NCBI Taxonomy" id="412133"/>
    <lineage>
        <taxon>Eukaryota</taxon>
        <taxon>Metamonada</taxon>
        <taxon>Parabasalia</taxon>
        <taxon>Trichomonadida</taxon>
        <taxon>Trichomonadidae</taxon>
        <taxon>Trichomonas</taxon>
    </lineage>
</organism>
<dbReference type="SMR" id="A2ELF7"/>
<dbReference type="GO" id="GO:0008168">
    <property type="term" value="F:methyltransferase activity"/>
    <property type="evidence" value="ECO:0007669"/>
    <property type="project" value="InterPro"/>
</dbReference>
<keyword evidence="5 8" id="KW-0547">Nucleotide-binding</keyword>
<evidence type="ECO:0000256" key="4">
    <source>
        <dbReference type="ARBA" id="ARBA00022679"/>
    </source>
</evidence>
<keyword evidence="6 13" id="KW-0418">Kinase</keyword>
<dbReference type="PROSITE" id="PS50011">
    <property type="entry name" value="PROTEIN_KINASE_DOM"/>
    <property type="match status" value="1"/>
</dbReference>
<evidence type="ECO:0000256" key="1">
    <source>
        <dbReference type="ARBA" id="ARBA00006935"/>
    </source>
</evidence>
<dbReference type="Gene3D" id="3.30.200.20">
    <property type="entry name" value="Phosphorylase Kinase, domain 1"/>
    <property type="match status" value="1"/>
</dbReference>
<keyword evidence="14" id="KW-1185">Reference proteome</keyword>
<comment type="similarity">
    <text evidence="1">Belongs to the protein kinase superfamily. AGC Ser/Thr protein kinase family. RAC subfamily.</text>
</comment>
<keyword evidence="2 9" id="KW-0723">Serine/threonine-protein kinase</keyword>
<dbReference type="InterPro" id="IPR001849">
    <property type="entry name" value="PH_domain"/>
</dbReference>
<feature type="binding site" evidence="8">
    <location>
        <position position="144"/>
    </location>
    <ligand>
        <name>ATP</name>
        <dbReference type="ChEBI" id="CHEBI:30616"/>
    </ligand>
</feature>
<dbReference type="GO" id="GO:0003676">
    <property type="term" value="F:nucleic acid binding"/>
    <property type="evidence" value="ECO:0007669"/>
    <property type="project" value="InterPro"/>
</dbReference>
<dbReference type="InterPro" id="IPR011009">
    <property type="entry name" value="Kinase-like_dom_sf"/>
</dbReference>
<evidence type="ECO:0000259" key="11">
    <source>
        <dbReference type="PROSITE" id="PS50011"/>
    </source>
</evidence>
<dbReference type="Proteomes" id="UP000001542">
    <property type="component" value="Unassembled WGS sequence"/>
</dbReference>
<dbReference type="InterPro" id="IPR000719">
    <property type="entry name" value="Prot_kinase_dom"/>
</dbReference>
<dbReference type="FunFam" id="2.30.29.30:FF:000350">
    <property type="entry name" value="AGC family protein kinase"/>
    <property type="match status" value="1"/>
</dbReference>
<evidence type="ECO:0000256" key="6">
    <source>
        <dbReference type="ARBA" id="ARBA00022777"/>
    </source>
</evidence>
<dbReference type="InterPro" id="IPR000961">
    <property type="entry name" value="AGC-kinase_C"/>
</dbReference>
<keyword evidence="3" id="KW-0597">Phosphoprotein</keyword>
<sequence length="469" mass="53345">MKSCHPGCDDFLSYAGWLKKKSRLHGFWHQRFVSLEGDQLTIYKDDTRQVVEERLKLYPDTKAEITQTKKFSIFNIGETKANMLFLADSIEDATRWVTAIHAVSLPSPKLSMDDFNIISLIGKGFYGKVRLCQKKDTGDLYAIKSVHKSILIKTGRTCAVIAERNLMMKAKFPFLVSLHFTFQTRSKFYFGLEYVPGGDLKFHKSQVGKIPIFDAKLYAAQIGLAITYLHGIGIVYRDLKPENVLLDGQGYIKLVDFGLSKDINQVKTTRTFCGTPEYISPELILKKNYGYAVDEWALGVLMYEIIFGDPPFVDENENKLYDKIVLEEPKYPADADPNLVDIIKKLLVKDPAKRPKFIDLKSHPFFADIDFKKVYNKEYKPSYVPKLTTRLSLENFDPYITNENPNDSYVSPAIGEIGNISGFNFVDKSFDIDEEEEELLTPSSIEELISALPDIPAEESPLNENSVQV</sequence>
<dbReference type="InterPro" id="IPR008271">
    <property type="entry name" value="Ser/Thr_kinase_AS"/>
</dbReference>
<dbReference type="EMBL" id="DS113422">
    <property type="protein sequence ID" value="EAY06484.1"/>
    <property type="molecule type" value="Genomic_DNA"/>
</dbReference>